<name>A0ABR4H746_9EURO</name>
<feature type="compositionally biased region" description="Low complexity" evidence="1">
    <location>
        <begin position="1"/>
        <end position="10"/>
    </location>
</feature>
<dbReference type="EMBL" id="JBFXLS010000266">
    <property type="protein sequence ID" value="KAL2811293.1"/>
    <property type="molecule type" value="Genomic_DNA"/>
</dbReference>
<sequence length="90" mass="9278">MFFAPSAEEAPPAPPPAPAPVPTWLPAVAALLVTTTNPRGITTVMLNVLVAPAVQGLVNLGPSLLPIDTPRAAWDRQCPAATTANNWATT</sequence>
<evidence type="ECO:0000256" key="1">
    <source>
        <dbReference type="SAM" id="MobiDB-lite"/>
    </source>
</evidence>
<keyword evidence="3" id="KW-1185">Reference proteome</keyword>
<gene>
    <name evidence="2" type="ORF">BDW59DRAFT_168040</name>
</gene>
<feature type="region of interest" description="Disordered" evidence="1">
    <location>
        <begin position="1"/>
        <end position="20"/>
    </location>
</feature>
<dbReference type="Proteomes" id="UP001610335">
    <property type="component" value="Unassembled WGS sequence"/>
</dbReference>
<organism evidence="2 3">
    <name type="scientific">Aspergillus cavernicola</name>
    <dbReference type="NCBI Taxonomy" id="176166"/>
    <lineage>
        <taxon>Eukaryota</taxon>
        <taxon>Fungi</taxon>
        <taxon>Dikarya</taxon>
        <taxon>Ascomycota</taxon>
        <taxon>Pezizomycotina</taxon>
        <taxon>Eurotiomycetes</taxon>
        <taxon>Eurotiomycetidae</taxon>
        <taxon>Eurotiales</taxon>
        <taxon>Aspergillaceae</taxon>
        <taxon>Aspergillus</taxon>
        <taxon>Aspergillus subgen. Nidulantes</taxon>
    </lineage>
</organism>
<proteinExistence type="predicted"/>
<protein>
    <submittedName>
        <fullName evidence="2">Uncharacterized protein</fullName>
    </submittedName>
</protein>
<comment type="caution">
    <text evidence="2">The sequence shown here is derived from an EMBL/GenBank/DDBJ whole genome shotgun (WGS) entry which is preliminary data.</text>
</comment>
<accession>A0ABR4H746</accession>
<evidence type="ECO:0000313" key="3">
    <source>
        <dbReference type="Proteomes" id="UP001610335"/>
    </source>
</evidence>
<reference evidence="2 3" key="1">
    <citation type="submission" date="2024-07" db="EMBL/GenBank/DDBJ databases">
        <title>Section-level genome sequencing and comparative genomics of Aspergillus sections Usti and Cavernicolus.</title>
        <authorList>
            <consortium name="Lawrence Berkeley National Laboratory"/>
            <person name="Nybo J.L."/>
            <person name="Vesth T.C."/>
            <person name="Theobald S."/>
            <person name="Frisvad J.C."/>
            <person name="Larsen T.O."/>
            <person name="Kjaerboelling I."/>
            <person name="Rothschild-Mancinelli K."/>
            <person name="Lyhne E.K."/>
            <person name="Kogle M.E."/>
            <person name="Barry K."/>
            <person name="Clum A."/>
            <person name="Na H."/>
            <person name="Ledsgaard L."/>
            <person name="Lin J."/>
            <person name="Lipzen A."/>
            <person name="Kuo A."/>
            <person name="Riley R."/>
            <person name="Mondo S."/>
            <person name="LaButti K."/>
            <person name="Haridas S."/>
            <person name="Pangalinan J."/>
            <person name="Salamov A.A."/>
            <person name="Simmons B.A."/>
            <person name="Magnuson J.K."/>
            <person name="Chen J."/>
            <person name="Drula E."/>
            <person name="Henrissat B."/>
            <person name="Wiebenga A."/>
            <person name="Lubbers R.J."/>
            <person name="Gomes A.C."/>
            <person name="Makela M.R."/>
            <person name="Stajich J."/>
            <person name="Grigoriev I.V."/>
            <person name="Mortensen U.H."/>
            <person name="De vries R.P."/>
            <person name="Baker S.E."/>
            <person name="Andersen M.R."/>
        </authorList>
    </citation>
    <scope>NUCLEOTIDE SEQUENCE [LARGE SCALE GENOMIC DNA]</scope>
    <source>
        <strain evidence="2 3">CBS 600.67</strain>
    </source>
</reference>
<feature type="compositionally biased region" description="Pro residues" evidence="1">
    <location>
        <begin position="11"/>
        <end position="20"/>
    </location>
</feature>
<evidence type="ECO:0000313" key="2">
    <source>
        <dbReference type="EMBL" id="KAL2811293.1"/>
    </source>
</evidence>